<dbReference type="AlphaFoldDB" id="A0AAV2QJA9"/>
<evidence type="ECO:0000313" key="2">
    <source>
        <dbReference type="EMBL" id="CAL4089086.1"/>
    </source>
</evidence>
<dbReference type="PANTHER" id="PTHR46276">
    <property type="entry name" value="E3 UBIQUITIN-PROTEIN LIGASE UBR5"/>
    <property type="match status" value="1"/>
</dbReference>
<dbReference type="SUPFAM" id="SSF63570">
    <property type="entry name" value="PABC (PABP) domain"/>
    <property type="match status" value="3"/>
</dbReference>
<organism evidence="2 3">
    <name type="scientific">Meganyctiphanes norvegica</name>
    <name type="common">Northern krill</name>
    <name type="synonym">Thysanopoda norvegica</name>
    <dbReference type="NCBI Taxonomy" id="48144"/>
    <lineage>
        <taxon>Eukaryota</taxon>
        <taxon>Metazoa</taxon>
        <taxon>Ecdysozoa</taxon>
        <taxon>Arthropoda</taxon>
        <taxon>Crustacea</taxon>
        <taxon>Multicrustacea</taxon>
        <taxon>Malacostraca</taxon>
        <taxon>Eumalacostraca</taxon>
        <taxon>Eucarida</taxon>
        <taxon>Euphausiacea</taxon>
        <taxon>Euphausiidae</taxon>
        <taxon>Meganyctiphanes</taxon>
    </lineage>
</organism>
<evidence type="ECO:0000259" key="1">
    <source>
        <dbReference type="PROSITE" id="PS51309"/>
    </source>
</evidence>
<comment type="caution">
    <text evidence="2">The sequence shown here is derived from an EMBL/GenBank/DDBJ whole genome shotgun (WGS) entry which is preliminary data.</text>
</comment>
<gene>
    <name evidence="2" type="ORF">MNOR_LOCUS13701</name>
</gene>
<protein>
    <recommendedName>
        <fullName evidence="1">PABC domain-containing protein</fullName>
    </recommendedName>
</protein>
<dbReference type="PROSITE" id="PS51309">
    <property type="entry name" value="PABC"/>
    <property type="match status" value="2"/>
</dbReference>
<sequence length="233" mass="26124">YIFFFLQGIIFLEMADENFESSQLPETREVLCENLHIKVRYLNPALADQITGILVAEKNIKDILQLLTTDSLLEEQVEQAVASLSESDTELKESLGTVLYQAVSVYEQELCAQVTGMLLELPVAVVSKLITSDKELQLAVDKAKNEYLSFIKVNGNSESNLMPIGNFTLSREKEEIGEVIYEKLSIDHTTEETSKLTGMLLQMEYQDLVKVIANPELLKMKASQALSALKIQT</sequence>
<dbReference type="GO" id="GO:0000209">
    <property type="term" value="P:protein polyubiquitination"/>
    <property type="evidence" value="ECO:0007669"/>
    <property type="project" value="TreeGrafter"/>
</dbReference>
<dbReference type="Proteomes" id="UP001497623">
    <property type="component" value="Unassembled WGS sequence"/>
</dbReference>
<keyword evidence="3" id="KW-1185">Reference proteome</keyword>
<feature type="non-terminal residue" evidence="2">
    <location>
        <position position="1"/>
    </location>
</feature>
<feature type="domain" description="PABC" evidence="1">
    <location>
        <begin position="156"/>
        <end position="233"/>
    </location>
</feature>
<dbReference type="GO" id="GO:0034450">
    <property type="term" value="F:ubiquitin-ubiquitin ligase activity"/>
    <property type="evidence" value="ECO:0007669"/>
    <property type="project" value="TreeGrafter"/>
</dbReference>
<dbReference type="EMBL" id="CAXKWB010007955">
    <property type="protein sequence ID" value="CAL4089086.1"/>
    <property type="molecule type" value="Genomic_DNA"/>
</dbReference>
<feature type="domain" description="PABC" evidence="1">
    <location>
        <begin position="11"/>
        <end position="89"/>
    </location>
</feature>
<dbReference type="SMART" id="SM00517">
    <property type="entry name" value="PolyA"/>
    <property type="match status" value="3"/>
</dbReference>
<reference evidence="2 3" key="1">
    <citation type="submission" date="2024-05" db="EMBL/GenBank/DDBJ databases">
        <authorList>
            <person name="Wallberg A."/>
        </authorList>
    </citation>
    <scope>NUCLEOTIDE SEQUENCE [LARGE SCALE GENOMIC DNA]</scope>
</reference>
<dbReference type="PANTHER" id="PTHR46276:SF1">
    <property type="entry name" value="E3 UBIQUITIN-PROTEIN LIGASE UBR5"/>
    <property type="match status" value="1"/>
</dbReference>
<dbReference type="GO" id="GO:0090263">
    <property type="term" value="P:positive regulation of canonical Wnt signaling pathway"/>
    <property type="evidence" value="ECO:0007669"/>
    <property type="project" value="TreeGrafter"/>
</dbReference>
<accession>A0AAV2QJA9</accession>
<dbReference type="InterPro" id="IPR036053">
    <property type="entry name" value="PABP-dom"/>
</dbReference>
<dbReference type="Pfam" id="PF00658">
    <property type="entry name" value="MLLE"/>
    <property type="match status" value="3"/>
</dbReference>
<proteinExistence type="predicted"/>
<dbReference type="GO" id="GO:0003723">
    <property type="term" value="F:RNA binding"/>
    <property type="evidence" value="ECO:0007669"/>
    <property type="project" value="InterPro"/>
</dbReference>
<dbReference type="InterPro" id="IPR002004">
    <property type="entry name" value="PABP_HYD_C"/>
</dbReference>
<dbReference type="GO" id="GO:0005737">
    <property type="term" value="C:cytoplasm"/>
    <property type="evidence" value="ECO:0007669"/>
    <property type="project" value="TreeGrafter"/>
</dbReference>
<evidence type="ECO:0000313" key="3">
    <source>
        <dbReference type="Proteomes" id="UP001497623"/>
    </source>
</evidence>
<dbReference type="GO" id="GO:0005634">
    <property type="term" value="C:nucleus"/>
    <property type="evidence" value="ECO:0007669"/>
    <property type="project" value="TreeGrafter"/>
</dbReference>
<dbReference type="Gene3D" id="1.10.1900.10">
    <property type="entry name" value="c-terminal domain of poly(a) binding protein"/>
    <property type="match status" value="3"/>
</dbReference>
<name>A0AAV2QJA9_MEGNR</name>